<name>A0A183V3G2_TOXCA</name>
<dbReference type="Proteomes" id="UP000050794">
    <property type="component" value="Unassembled WGS sequence"/>
</dbReference>
<dbReference type="AlphaFoldDB" id="A0A183V3G2"/>
<evidence type="ECO:0000313" key="2">
    <source>
        <dbReference type="Proteomes" id="UP000050794"/>
    </source>
</evidence>
<proteinExistence type="predicted"/>
<organism evidence="2 3">
    <name type="scientific">Toxocara canis</name>
    <name type="common">Canine roundworm</name>
    <dbReference type="NCBI Taxonomy" id="6265"/>
    <lineage>
        <taxon>Eukaryota</taxon>
        <taxon>Metazoa</taxon>
        <taxon>Ecdysozoa</taxon>
        <taxon>Nematoda</taxon>
        <taxon>Chromadorea</taxon>
        <taxon>Rhabditida</taxon>
        <taxon>Spirurina</taxon>
        <taxon>Ascaridomorpha</taxon>
        <taxon>Ascaridoidea</taxon>
        <taxon>Toxocaridae</taxon>
        <taxon>Toxocara</taxon>
    </lineage>
</organism>
<sequence length="139" mass="15739">MLIMECELSAKKMASHTHTLDKSRPREIVCPQIWLCYGGPQPTAFTQARTRRGARCMRSSLEHSVAGRLRSVHERIVAGMPCEFSQKPYGTNLRPQVKSLCKIVADPRRRPNQRTSPEHILPFPSHTVAFSTEGYYACV</sequence>
<reference evidence="3" key="1">
    <citation type="submission" date="2016-06" db="UniProtKB">
        <authorList>
            <consortium name="WormBaseParasite"/>
        </authorList>
    </citation>
    <scope>IDENTIFICATION</scope>
</reference>
<dbReference type="EMBL" id="UYWY01022753">
    <property type="protein sequence ID" value="VDM46603.1"/>
    <property type="molecule type" value="Genomic_DNA"/>
</dbReference>
<accession>A0A183V3G2</accession>
<protein>
    <submittedName>
        <fullName evidence="1 3">Uncharacterized protein</fullName>
    </submittedName>
</protein>
<evidence type="ECO:0000313" key="3">
    <source>
        <dbReference type="WBParaSite" id="TCNE_0001528301-mRNA-1"/>
    </source>
</evidence>
<gene>
    <name evidence="1" type="ORF">TCNE_LOCUS15282</name>
</gene>
<evidence type="ECO:0000313" key="1">
    <source>
        <dbReference type="EMBL" id="VDM46603.1"/>
    </source>
</evidence>
<keyword evidence="2" id="KW-1185">Reference proteome</keyword>
<dbReference type="WBParaSite" id="TCNE_0001528301-mRNA-1">
    <property type="protein sequence ID" value="TCNE_0001528301-mRNA-1"/>
    <property type="gene ID" value="TCNE_0001528301"/>
</dbReference>
<reference evidence="1 2" key="2">
    <citation type="submission" date="2018-11" db="EMBL/GenBank/DDBJ databases">
        <authorList>
            <consortium name="Pathogen Informatics"/>
        </authorList>
    </citation>
    <scope>NUCLEOTIDE SEQUENCE [LARGE SCALE GENOMIC DNA]</scope>
</reference>